<evidence type="ECO:0000256" key="7">
    <source>
        <dbReference type="ARBA" id="ARBA00023022"/>
    </source>
</evidence>
<dbReference type="OMA" id="CILDNGC"/>
<dbReference type="HOGENOM" id="CLU_181906_2_0_1"/>
<dbReference type="GO" id="GO:0005576">
    <property type="term" value="C:extracellular region"/>
    <property type="evidence" value="ECO:0007669"/>
    <property type="project" value="UniProtKB-SubCell"/>
</dbReference>
<keyword evidence="6" id="KW-0211">Defensin</keyword>
<feature type="chain" id="PRO_5040917857" evidence="9">
    <location>
        <begin position="21"/>
        <end position="61"/>
    </location>
</feature>
<accession>G1PYI9</accession>
<evidence type="ECO:0000256" key="4">
    <source>
        <dbReference type="ARBA" id="ARBA00022529"/>
    </source>
</evidence>
<comment type="subcellular location">
    <subcellularLocation>
        <location evidence="1">Secreted</location>
    </subcellularLocation>
</comment>
<sequence length="61" mass="6844">MKYLLLALAIFLLLAQLVSGNWMVKKCANKSGNCRSKCRTGELQIKPHNGMCIKEKMCCVL</sequence>
<feature type="signal peptide" evidence="9">
    <location>
        <begin position="1"/>
        <end position="20"/>
    </location>
</feature>
<dbReference type="Proteomes" id="UP000001074">
    <property type="component" value="Unassembled WGS sequence"/>
</dbReference>
<comment type="similarity">
    <text evidence="2">Belongs to the beta-defensin family.</text>
</comment>
<keyword evidence="4" id="KW-0929">Antimicrobial</keyword>
<dbReference type="GeneTree" id="ENSGT00390000012226"/>
<protein>
    <submittedName>
        <fullName evidence="10">Uncharacterized protein</fullName>
    </submittedName>
</protein>
<reference evidence="10 11" key="1">
    <citation type="journal article" date="2011" name="Nature">
        <title>A high-resolution map of human evolutionary constraint using 29 mammals.</title>
        <authorList>
            <person name="Lindblad-Toh K."/>
            <person name="Garber M."/>
            <person name="Zuk O."/>
            <person name="Lin M.F."/>
            <person name="Parker B.J."/>
            <person name="Washietl S."/>
            <person name="Kheradpour P."/>
            <person name="Ernst J."/>
            <person name="Jordan G."/>
            <person name="Mauceli E."/>
            <person name="Ward L.D."/>
            <person name="Lowe C.B."/>
            <person name="Holloway A.K."/>
            <person name="Clamp M."/>
            <person name="Gnerre S."/>
            <person name="Alfoldi J."/>
            <person name="Beal K."/>
            <person name="Chang J."/>
            <person name="Clawson H."/>
            <person name="Cuff J."/>
            <person name="Di Palma F."/>
            <person name="Fitzgerald S."/>
            <person name="Flicek P."/>
            <person name="Guttman M."/>
            <person name="Hubisz M.J."/>
            <person name="Jaffe D.B."/>
            <person name="Jungreis I."/>
            <person name="Kent W.J."/>
            <person name="Kostka D."/>
            <person name="Lara M."/>
            <person name="Martins A.L."/>
            <person name="Massingham T."/>
            <person name="Moltke I."/>
            <person name="Raney B.J."/>
            <person name="Rasmussen M.D."/>
            <person name="Robinson J."/>
            <person name="Stark A."/>
            <person name="Vilella A.J."/>
            <person name="Wen J."/>
            <person name="Xie X."/>
            <person name="Zody M.C."/>
            <person name="Baldwin J."/>
            <person name="Bloom T."/>
            <person name="Chin C.W."/>
            <person name="Heiman D."/>
            <person name="Nicol R."/>
            <person name="Nusbaum C."/>
            <person name="Young S."/>
            <person name="Wilkinson J."/>
            <person name="Worley K.C."/>
            <person name="Kovar C.L."/>
            <person name="Muzny D.M."/>
            <person name="Gibbs R.A."/>
            <person name="Cree A."/>
            <person name="Dihn H.H."/>
            <person name="Fowler G."/>
            <person name="Jhangiani S."/>
            <person name="Joshi V."/>
            <person name="Lee S."/>
            <person name="Lewis L.R."/>
            <person name="Nazareth L.V."/>
            <person name="Okwuonu G."/>
            <person name="Santibanez J."/>
            <person name="Warren W.C."/>
            <person name="Mardis E.R."/>
            <person name="Weinstock G.M."/>
            <person name="Wilson R.K."/>
            <person name="Delehaunty K."/>
            <person name="Dooling D."/>
            <person name="Fronik C."/>
            <person name="Fulton L."/>
            <person name="Fulton B."/>
            <person name="Graves T."/>
            <person name="Minx P."/>
            <person name="Sodergren E."/>
            <person name="Birney E."/>
            <person name="Margulies E.H."/>
            <person name="Herrero J."/>
            <person name="Green E.D."/>
            <person name="Haussler D."/>
            <person name="Siepel A."/>
            <person name="Goldman N."/>
            <person name="Pollard K.S."/>
            <person name="Pedersen J.S."/>
            <person name="Lander E.S."/>
            <person name="Kellis M."/>
        </authorList>
    </citation>
    <scope>NUCLEOTIDE SEQUENCE [LARGE SCALE GENOMIC DNA]</scope>
</reference>
<evidence type="ECO:0000256" key="2">
    <source>
        <dbReference type="ARBA" id="ARBA00007371"/>
    </source>
</evidence>
<evidence type="ECO:0000256" key="3">
    <source>
        <dbReference type="ARBA" id="ARBA00022525"/>
    </source>
</evidence>
<evidence type="ECO:0000313" key="11">
    <source>
        <dbReference type="Proteomes" id="UP000001074"/>
    </source>
</evidence>
<name>G1PYI9_MYOLU</name>
<proteinExistence type="inferred from homology"/>
<dbReference type="PANTHER" id="PTHR15001">
    <property type="entry name" value="BETA-DEFENSIN 123-RELATED"/>
    <property type="match status" value="1"/>
</dbReference>
<evidence type="ECO:0000256" key="5">
    <source>
        <dbReference type="ARBA" id="ARBA00022729"/>
    </source>
</evidence>
<evidence type="ECO:0000256" key="9">
    <source>
        <dbReference type="SAM" id="SignalP"/>
    </source>
</evidence>
<keyword evidence="7" id="KW-0044">Antibiotic</keyword>
<dbReference type="EMBL" id="AAPE02019144">
    <property type="status" value="NOT_ANNOTATED_CDS"/>
    <property type="molecule type" value="Genomic_DNA"/>
</dbReference>
<dbReference type="PANTHER" id="PTHR15001:SF3">
    <property type="entry name" value="BETA-DEFENSIN 123"/>
    <property type="match status" value="1"/>
</dbReference>
<dbReference type="EMBL" id="AAPE02019146">
    <property type="status" value="NOT_ANNOTATED_CDS"/>
    <property type="molecule type" value="Genomic_DNA"/>
</dbReference>
<reference evidence="10" key="3">
    <citation type="submission" date="2025-09" db="UniProtKB">
        <authorList>
            <consortium name="Ensembl"/>
        </authorList>
    </citation>
    <scope>IDENTIFICATION</scope>
</reference>
<keyword evidence="3" id="KW-0964">Secreted</keyword>
<organism evidence="10 11">
    <name type="scientific">Myotis lucifugus</name>
    <name type="common">Little brown bat</name>
    <dbReference type="NCBI Taxonomy" id="59463"/>
    <lineage>
        <taxon>Eukaryota</taxon>
        <taxon>Metazoa</taxon>
        <taxon>Chordata</taxon>
        <taxon>Craniata</taxon>
        <taxon>Vertebrata</taxon>
        <taxon>Euteleostomi</taxon>
        <taxon>Mammalia</taxon>
        <taxon>Eutheria</taxon>
        <taxon>Laurasiatheria</taxon>
        <taxon>Chiroptera</taxon>
        <taxon>Yangochiroptera</taxon>
        <taxon>Vespertilionidae</taxon>
        <taxon>Myotis</taxon>
    </lineage>
</organism>
<dbReference type="GO" id="GO:0042742">
    <property type="term" value="P:defense response to bacterium"/>
    <property type="evidence" value="ECO:0007669"/>
    <property type="project" value="UniProtKB-KW"/>
</dbReference>
<evidence type="ECO:0000256" key="1">
    <source>
        <dbReference type="ARBA" id="ARBA00004613"/>
    </source>
</evidence>
<reference evidence="10" key="2">
    <citation type="submission" date="2025-08" db="UniProtKB">
        <authorList>
            <consortium name="Ensembl"/>
        </authorList>
    </citation>
    <scope>IDENTIFICATION</scope>
</reference>
<dbReference type="InterPro" id="IPR050544">
    <property type="entry name" value="Beta-defensin"/>
</dbReference>
<evidence type="ECO:0000256" key="6">
    <source>
        <dbReference type="ARBA" id="ARBA00022940"/>
    </source>
</evidence>
<dbReference type="Ensembl" id="ENSMLUT00000024428.1">
    <property type="protein sequence ID" value="ENSMLUP00000016521.1"/>
    <property type="gene ID" value="ENSMLUG00000014906.2"/>
</dbReference>
<dbReference type="EMBL" id="AAPE02019145">
    <property type="status" value="NOT_ANNOTATED_CDS"/>
    <property type="molecule type" value="Genomic_DNA"/>
</dbReference>
<keyword evidence="11" id="KW-1185">Reference proteome</keyword>
<keyword evidence="5 9" id="KW-0732">Signal</keyword>
<evidence type="ECO:0000313" key="10">
    <source>
        <dbReference type="Ensembl" id="ENSMLUP00000016521.1"/>
    </source>
</evidence>
<dbReference type="AlphaFoldDB" id="G1PYI9"/>
<evidence type="ECO:0000256" key="8">
    <source>
        <dbReference type="ARBA" id="ARBA00023157"/>
    </source>
</evidence>
<keyword evidence="8" id="KW-1015">Disulfide bond</keyword>